<keyword evidence="4" id="KW-0238">DNA-binding</keyword>
<dbReference type="Gene3D" id="1.10.10.10">
    <property type="entry name" value="Winged helix-like DNA-binding domain superfamily/Winged helix DNA-binding domain"/>
    <property type="match status" value="1"/>
</dbReference>
<dbReference type="GO" id="GO:0030170">
    <property type="term" value="F:pyridoxal phosphate binding"/>
    <property type="evidence" value="ECO:0007669"/>
    <property type="project" value="InterPro"/>
</dbReference>
<sequence length="467" mass="49822">MRTAPEITLPLSLEDEETGSSIPGRLAAQLRRLIAGAVLSPGDPVPSSRALAAHLGVSRGSVVAAYDQLLAEGYLSAAVGRSTVVNPQLRGVHPRPQRHVPSVQVEARAGLDLRPGRPWALDVVGPAWKAAWRRASVAPVDIAVPTLGLPQLRDAWVEHLRRMRAVVRAPDQIAVTGGGREGFALLLLALADGRPSRLRVGVEEPGYPSLRRVPARLGATVVPVPVDRHGLRVTDLPTGADAPDLLIVTPSHQYPLGGSMPVERRQALLEWARRHEVVVVEDDYDSELRYTSEPLPALAALDDPAEGRVVLLGTLSKTLTPALATGFLVLPGWLVPTVSQARRDLGQPVGLVAQLAVANYLDSGALRLHTQRMRNRYRRRRAQVVEALSGVPGVRVHPMDGGLHAVVETDRPEGDVVGELAARGVRVSPLSEYWSGAGSSGIVFGFGAVSETELARGLDLITAIATP</sequence>
<evidence type="ECO:0000256" key="3">
    <source>
        <dbReference type="ARBA" id="ARBA00023015"/>
    </source>
</evidence>
<dbReference type="PRINTS" id="PR00035">
    <property type="entry name" value="HTHGNTR"/>
</dbReference>
<dbReference type="PANTHER" id="PTHR46577:SF1">
    <property type="entry name" value="HTH-TYPE TRANSCRIPTIONAL REGULATORY PROTEIN GABR"/>
    <property type="match status" value="1"/>
</dbReference>
<dbReference type="Proteomes" id="UP000275356">
    <property type="component" value="Unassembled WGS sequence"/>
</dbReference>
<evidence type="ECO:0000313" key="8">
    <source>
        <dbReference type="Proteomes" id="UP000275356"/>
    </source>
</evidence>
<dbReference type="RefSeq" id="WP_211339259.1">
    <property type="nucleotide sequence ID" value="NZ_RKHQ01000002.1"/>
</dbReference>
<dbReference type="Gene3D" id="3.40.640.10">
    <property type="entry name" value="Type I PLP-dependent aspartate aminotransferase-like (Major domain)"/>
    <property type="match status" value="1"/>
</dbReference>
<gene>
    <name evidence="7" type="ORF">EDD28_3418</name>
</gene>
<dbReference type="SMART" id="SM00345">
    <property type="entry name" value="HTH_GNTR"/>
    <property type="match status" value="1"/>
</dbReference>
<dbReference type="SUPFAM" id="SSF53383">
    <property type="entry name" value="PLP-dependent transferases"/>
    <property type="match status" value="1"/>
</dbReference>
<keyword evidence="3" id="KW-0805">Transcription regulation</keyword>
<name>A0A3N2D2K8_9MICO</name>
<dbReference type="AlphaFoldDB" id="A0A3N2D2K8"/>
<organism evidence="7 8">
    <name type="scientific">Salana multivorans</name>
    <dbReference type="NCBI Taxonomy" id="120377"/>
    <lineage>
        <taxon>Bacteria</taxon>
        <taxon>Bacillati</taxon>
        <taxon>Actinomycetota</taxon>
        <taxon>Actinomycetes</taxon>
        <taxon>Micrococcales</taxon>
        <taxon>Beutenbergiaceae</taxon>
        <taxon>Salana</taxon>
    </lineage>
</organism>
<evidence type="ECO:0000256" key="2">
    <source>
        <dbReference type="ARBA" id="ARBA00022898"/>
    </source>
</evidence>
<dbReference type="GO" id="GO:0003677">
    <property type="term" value="F:DNA binding"/>
    <property type="evidence" value="ECO:0007669"/>
    <property type="project" value="UniProtKB-KW"/>
</dbReference>
<dbReference type="InterPro" id="IPR000524">
    <property type="entry name" value="Tscrpt_reg_HTH_GntR"/>
</dbReference>
<dbReference type="InterPro" id="IPR015421">
    <property type="entry name" value="PyrdxlP-dep_Trfase_major"/>
</dbReference>
<protein>
    <submittedName>
        <fullName evidence="7">GntR family transcriptional regulator</fullName>
    </submittedName>
</protein>
<dbReference type="InterPro" id="IPR036390">
    <property type="entry name" value="WH_DNA-bd_sf"/>
</dbReference>
<dbReference type="CDD" id="cd07377">
    <property type="entry name" value="WHTH_GntR"/>
    <property type="match status" value="1"/>
</dbReference>
<dbReference type="Pfam" id="PF00155">
    <property type="entry name" value="Aminotran_1_2"/>
    <property type="match status" value="1"/>
</dbReference>
<dbReference type="CDD" id="cd00609">
    <property type="entry name" value="AAT_like"/>
    <property type="match status" value="1"/>
</dbReference>
<proteinExistence type="inferred from homology"/>
<comment type="similarity">
    <text evidence="1">In the C-terminal section; belongs to the class-I pyridoxal-phosphate-dependent aminotransferase family.</text>
</comment>
<reference evidence="7 8" key="1">
    <citation type="submission" date="2018-11" db="EMBL/GenBank/DDBJ databases">
        <title>Sequencing the genomes of 1000 actinobacteria strains.</title>
        <authorList>
            <person name="Klenk H.-P."/>
        </authorList>
    </citation>
    <scope>NUCLEOTIDE SEQUENCE [LARGE SCALE GENOMIC DNA]</scope>
    <source>
        <strain evidence="7 8">DSM 13521</strain>
    </source>
</reference>
<evidence type="ECO:0000256" key="1">
    <source>
        <dbReference type="ARBA" id="ARBA00005384"/>
    </source>
</evidence>
<dbReference type="InterPro" id="IPR036388">
    <property type="entry name" value="WH-like_DNA-bd_sf"/>
</dbReference>
<evidence type="ECO:0000256" key="5">
    <source>
        <dbReference type="ARBA" id="ARBA00023163"/>
    </source>
</evidence>
<dbReference type="PANTHER" id="PTHR46577">
    <property type="entry name" value="HTH-TYPE TRANSCRIPTIONAL REGULATORY PROTEIN GABR"/>
    <property type="match status" value="1"/>
</dbReference>
<dbReference type="EMBL" id="RKHQ01000002">
    <property type="protein sequence ID" value="ROR93989.1"/>
    <property type="molecule type" value="Genomic_DNA"/>
</dbReference>
<evidence type="ECO:0000256" key="4">
    <source>
        <dbReference type="ARBA" id="ARBA00023125"/>
    </source>
</evidence>
<dbReference type="InterPro" id="IPR004839">
    <property type="entry name" value="Aminotransferase_I/II_large"/>
</dbReference>
<accession>A0A3N2D2K8</accession>
<keyword evidence="5" id="KW-0804">Transcription</keyword>
<evidence type="ECO:0000313" key="7">
    <source>
        <dbReference type="EMBL" id="ROR93989.1"/>
    </source>
</evidence>
<dbReference type="PROSITE" id="PS50949">
    <property type="entry name" value="HTH_GNTR"/>
    <property type="match status" value="1"/>
</dbReference>
<keyword evidence="8" id="KW-1185">Reference proteome</keyword>
<dbReference type="InterPro" id="IPR015424">
    <property type="entry name" value="PyrdxlP-dep_Trfase"/>
</dbReference>
<dbReference type="SUPFAM" id="SSF46785">
    <property type="entry name" value="Winged helix' DNA-binding domain"/>
    <property type="match status" value="1"/>
</dbReference>
<comment type="caution">
    <text evidence="7">The sequence shown here is derived from an EMBL/GenBank/DDBJ whole genome shotgun (WGS) entry which is preliminary data.</text>
</comment>
<evidence type="ECO:0000259" key="6">
    <source>
        <dbReference type="PROSITE" id="PS50949"/>
    </source>
</evidence>
<dbReference type="InterPro" id="IPR051446">
    <property type="entry name" value="HTH_trans_reg/aminotransferase"/>
</dbReference>
<dbReference type="Pfam" id="PF00392">
    <property type="entry name" value="GntR"/>
    <property type="match status" value="1"/>
</dbReference>
<dbReference type="GO" id="GO:0003700">
    <property type="term" value="F:DNA-binding transcription factor activity"/>
    <property type="evidence" value="ECO:0007669"/>
    <property type="project" value="InterPro"/>
</dbReference>
<keyword evidence="2" id="KW-0663">Pyridoxal phosphate</keyword>
<feature type="domain" description="HTH gntR-type" evidence="6">
    <location>
        <begin position="20"/>
        <end position="88"/>
    </location>
</feature>